<dbReference type="EMBL" id="WNTK01000003">
    <property type="protein sequence ID" value="KAG9487468.1"/>
    <property type="molecule type" value="Genomic_DNA"/>
</dbReference>
<dbReference type="GO" id="GO:0031629">
    <property type="term" value="P:synaptic vesicle fusion to presynaptic active zone membrane"/>
    <property type="evidence" value="ECO:0007669"/>
    <property type="project" value="TreeGrafter"/>
</dbReference>
<organism evidence="25 26">
    <name type="scientific">Eleutherodactylus coqui</name>
    <name type="common">Puerto Rican coqui</name>
    <dbReference type="NCBI Taxonomy" id="57060"/>
    <lineage>
        <taxon>Eukaryota</taxon>
        <taxon>Metazoa</taxon>
        <taxon>Chordata</taxon>
        <taxon>Craniata</taxon>
        <taxon>Vertebrata</taxon>
        <taxon>Euteleostomi</taxon>
        <taxon>Amphibia</taxon>
        <taxon>Batrachia</taxon>
        <taxon>Anura</taxon>
        <taxon>Neobatrachia</taxon>
        <taxon>Hyloidea</taxon>
        <taxon>Eleutherodactylidae</taxon>
        <taxon>Eleutherodactylinae</taxon>
        <taxon>Eleutherodactylus</taxon>
        <taxon>Eleutherodactylus</taxon>
    </lineage>
</organism>
<keyword evidence="10 22" id="KW-0175">Coiled coil</keyword>
<evidence type="ECO:0000256" key="21">
    <source>
        <dbReference type="ARBA" id="ARBA00046522"/>
    </source>
</evidence>
<evidence type="ECO:0000256" key="4">
    <source>
        <dbReference type="ARBA" id="ARBA00022475"/>
    </source>
</evidence>
<dbReference type="GO" id="GO:0016082">
    <property type="term" value="P:synaptic vesicle priming"/>
    <property type="evidence" value="ECO:0007669"/>
    <property type="project" value="TreeGrafter"/>
</dbReference>
<keyword evidence="6" id="KW-0597">Phosphoprotein</keyword>
<dbReference type="GO" id="GO:0015031">
    <property type="term" value="P:protein transport"/>
    <property type="evidence" value="ECO:0007669"/>
    <property type="project" value="UniProtKB-KW"/>
</dbReference>
<reference evidence="25" key="1">
    <citation type="thesis" date="2020" institute="ProQuest LLC" country="789 East Eisenhower Parkway, Ann Arbor, MI, USA">
        <title>Comparative Genomics and Chromosome Evolution.</title>
        <authorList>
            <person name="Mudd A.B."/>
        </authorList>
    </citation>
    <scope>NUCLEOTIDE SEQUENCE</scope>
    <source>
        <strain evidence="25">HN-11 Male</strain>
        <tissue evidence="25">Kidney and liver</tissue>
    </source>
</reference>
<dbReference type="PROSITE" id="PS50192">
    <property type="entry name" value="T_SNARE"/>
    <property type="match status" value="2"/>
</dbReference>
<evidence type="ECO:0000256" key="12">
    <source>
        <dbReference type="ARBA" id="ARBA00023136"/>
    </source>
</evidence>
<keyword evidence="5" id="KW-0963">Cytoplasm</keyword>
<evidence type="ECO:0000256" key="8">
    <source>
        <dbReference type="ARBA" id="ARBA00023006"/>
    </source>
</evidence>
<evidence type="ECO:0000256" key="17">
    <source>
        <dbReference type="ARBA" id="ARBA00037854"/>
    </source>
</evidence>
<dbReference type="GO" id="GO:0019905">
    <property type="term" value="F:syntaxin binding"/>
    <property type="evidence" value="ECO:0007669"/>
    <property type="project" value="TreeGrafter"/>
</dbReference>
<dbReference type="CDD" id="cd15887">
    <property type="entry name" value="SNARE_SNAP29N"/>
    <property type="match status" value="1"/>
</dbReference>
<evidence type="ECO:0000256" key="6">
    <source>
        <dbReference type="ARBA" id="ARBA00022553"/>
    </source>
</evidence>
<dbReference type="GO" id="GO:0000421">
    <property type="term" value="C:autophagosome membrane"/>
    <property type="evidence" value="ECO:0007669"/>
    <property type="project" value="UniProtKB-SubCell"/>
</dbReference>
<dbReference type="GO" id="GO:0000139">
    <property type="term" value="C:Golgi membrane"/>
    <property type="evidence" value="ECO:0007669"/>
    <property type="project" value="UniProtKB-SubCell"/>
</dbReference>
<evidence type="ECO:0000256" key="7">
    <source>
        <dbReference type="ARBA" id="ARBA00022927"/>
    </source>
</evidence>
<feature type="compositionally biased region" description="Basic and acidic residues" evidence="23">
    <location>
        <begin position="31"/>
        <end position="44"/>
    </location>
</feature>
<dbReference type="CDD" id="cd15856">
    <property type="entry name" value="SNARE_SNAP29C"/>
    <property type="match status" value="1"/>
</dbReference>
<evidence type="ECO:0000313" key="25">
    <source>
        <dbReference type="EMBL" id="KAG9487468.1"/>
    </source>
</evidence>
<evidence type="ECO:0000256" key="5">
    <source>
        <dbReference type="ARBA" id="ARBA00022490"/>
    </source>
</evidence>
<comment type="subcellular location">
    <subcellularLocation>
        <location evidence="16">Cell projection</location>
        <location evidence="16">Cilium membrane</location>
        <topology evidence="16">Peripheral membrane protein</topology>
    </subcellularLocation>
    <subcellularLocation>
        <location evidence="17">Cytoplasmic vesicle</location>
        <location evidence="17">Autophagosome membrane</location>
        <topology evidence="17">Peripheral membrane protein</topology>
    </subcellularLocation>
    <subcellularLocation>
        <location evidence="1">Golgi apparatus membrane</location>
        <topology evidence="1">Peripheral membrane protein</topology>
    </subcellularLocation>
</comment>
<evidence type="ECO:0000256" key="23">
    <source>
        <dbReference type="SAM" id="MobiDB-lite"/>
    </source>
</evidence>
<accession>A0A8J6FGL2</accession>
<comment type="caution">
    <text evidence="25">The sequence shown here is derived from an EMBL/GenBank/DDBJ whole genome shotgun (WGS) entry which is preliminary data.</text>
</comment>
<dbReference type="SUPFAM" id="SSF58038">
    <property type="entry name" value="SNARE fusion complex"/>
    <property type="match status" value="2"/>
</dbReference>
<evidence type="ECO:0000256" key="13">
    <source>
        <dbReference type="ARBA" id="ARBA00023273"/>
    </source>
</evidence>
<feature type="region of interest" description="Disordered" evidence="23">
    <location>
        <begin position="1"/>
        <end position="61"/>
    </location>
</feature>
<evidence type="ECO:0000256" key="22">
    <source>
        <dbReference type="SAM" id="Coils"/>
    </source>
</evidence>
<keyword evidence="11" id="KW-0969">Cilium</keyword>
<keyword evidence="26" id="KW-1185">Reference proteome</keyword>
<evidence type="ECO:0000259" key="24">
    <source>
        <dbReference type="PROSITE" id="PS50192"/>
    </source>
</evidence>
<feature type="domain" description="T-SNARE coiled-coil homology" evidence="24">
    <location>
        <begin position="51"/>
        <end position="113"/>
    </location>
</feature>
<dbReference type="Proteomes" id="UP000770717">
    <property type="component" value="Unassembled WGS sequence"/>
</dbReference>
<feature type="coiled-coil region" evidence="22">
    <location>
        <begin position="82"/>
        <end position="109"/>
    </location>
</feature>
<evidence type="ECO:0000256" key="1">
    <source>
        <dbReference type="ARBA" id="ARBA00004395"/>
    </source>
</evidence>
<evidence type="ECO:0000313" key="26">
    <source>
        <dbReference type="Proteomes" id="UP000770717"/>
    </source>
</evidence>
<keyword evidence="8" id="KW-0072">Autophagy</keyword>
<keyword evidence="12" id="KW-0472">Membrane</keyword>
<keyword evidence="7" id="KW-0653">Protein transport</keyword>
<evidence type="ECO:0000256" key="15">
    <source>
        <dbReference type="ARBA" id="ARBA00037064"/>
    </source>
</evidence>
<evidence type="ECO:0000256" key="19">
    <source>
        <dbReference type="ARBA" id="ARBA00042308"/>
    </source>
</evidence>
<protein>
    <recommendedName>
        <fullName evidence="18">Synaptosomal-associated protein 29</fullName>
    </recommendedName>
    <alternativeName>
        <fullName evidence="19">Soluble 29 kDa NSF attachment protein</fullName>
    </alternativeName>
    <alternativeName>
        <fullName evidence="20">Vesicle-membrane fusion protein SNAP-29</fullName>
    </alternativeName>
</protein>
<dbReference type="GO" id="GO:0060170">
    <property type="term" value="C:ciliary membrane"/>
    <property type="evidence" value="ECO:0007669"/>
    <property type="project" value="UniProtKB-SubCell"/>
</dbReference>
<dbReference type="GO" id="GO:0006914">
    <property type="term" value="P:autophagy"/>
    <property type="evidence" value="ECO:0007669"/>
    <property type="project" value="UniProtKB-KW"/>
</dbReference>
<dbReference type="InterPro" id="IPR000727">
    <property type="entry name" value="T_SNARE_dom"/>
</dbReference>
<feature type="domain" description="T-SNARE coiled-coil homology" evidence="24">
    <location>
        <begin position="194"/>
        <end position="256"/>
    </location>
</feature>
<name>A0A8J6FGL2_ELECQ</name>
<dbReference type="FunFam" id="1.20.5.110:FF:000041">
    <property type="entry name" value="Synaptosomal-associated protein 29"/>
    <property type="match status" value="1"/>
</dbReference>
<dbReference type="GO" id="GO:0031410">
    <property type="term" value="C:cytoplasmic vesicle"/>
    <property type="evidence" value="ECO:0007669"/>
    <property type="project" value="UniProtKB-KW"/>
</dbReference>
<evidence type="ECO:0000256" key="3">
    <source>
        <dbReference type="ARBA" id="ARBA00022448"/>
    </source>
</evidence>
<evidence type="ECO:0000256" key="9">
    <source>
        <dbReference type="ARBA" id="ARBA00023034"/>
    </source>
</evidence>
<sequence>MSRNYNPFDEDEDDDFKPVKWNNEEDPYESPADRRRREEADRQRSLQQEVMRKAQSTVDSSNRSVAMIYESEKVGVETAEELMRQGEALKRTEKMVDKMEQDMKTSQRHINSIKSMFSGFTNYFKAKPAETPPQNGAYDYTASSKLQGALSNSKEHEDKYEATHPNLLKRDTLDTSRGSGATGSEYQHKNPALRDYHKKIDNNLDDMSHGLGRLKNLALGLQNEIDDQDEVIGRLTGKVDNMDLNIKTTDKRIREEL</sequence>
<dbReference type="FunFam" id="1.20.5.110:FF:000051">
    <property type="entry name" value="synaptosomal-associated protein 29"/>
    <property type="match status" value="1"/>
</dbReference>
<feature type="compositionally biased region" description="Basic and acidic residues" evidence="23">
    <location>
        <begin position="153"/>
        <end position="174"/>
    </location>
</feature>
<keyword evidence="9" id="KW-0333">Golgi apparatus</keyword>
<dbReference type="GO" id="GO:0031201">
    <property type="term" value="C:SNARE complex"/>
    <property type="evidence" value="ECO:0007669"/>
    <property type="project" value="TreeGrafter"/>
</dbReference>
<evidence type="ECO:0000256" key="16">
    <source>
        <dbReference type="ARBA" id="ARBA00037808"/>
    </source>
</evidence>
<keyword evidence="14" id="KW-0968">Cytoplasmic vesicle</keyword>
<evidence type="ECO:0000256" key="14">
    <source>
        <dbReference type="ARBA" id="ARBA00023329"/>
    </source>
</evidence>
<feature type="region of interest" description="Disordered" evidence="23">
    <location>
        <begin position="148"/>
        <end position="193"/>
    </location>
</feature>
<comment type="subunit">
    <text evidence="21">Forms a SNARE complex, composed of VAMP8, SNAP29 and STX17, involved in fusion of autophagosome with lysosome. Interacts with multiple syntaxins including STX6. Interacts with EIPR1. Interacts with STX17; this interaction is increased in the absence of TMEM39A.</text>
</comment>
<dbReference type="GO" id="GO:0005484">
    <property type="term" value="F:SNAP receptor activity"/>
    <property type="evidence" value="ECO:0007669"/>
    <property type="project" value="TreeGrafter"/>
</dbReference>
<evidence type="ECO:0000256" key="10">
    <source>
        <dbReference type="ARBA" id="ARBA00023054"/>
    </source>
</evidence>
<feature type="compositionally biased region" description="Polar residues" evidence="23">
    <location>
        <begin position="175"/>
        <end position="185"/>
    </location>
</feature>
<dbReference type="GO" id="GO:0098793">
    <property type="term" value="C:presynapse"/>
    <property type="evidence" value="ECO:0007669"/>
    <property type="project" value="GOC"/>
</dbReference>
<dbReference type="SMART" id="SM00397">
    <property type="entry name" value="t_SNARE"/>
    <property type="match status" value="2"/>
</dbReference>
<keyword evidence="13" id="KW-0966">Cell projection</keyword>
<dbReference type="AlphaFoldDB" id="A0A8J6FGL2"/>
<dbReference type="PANTHER" id="PTHR19305">
    <property type="entry name" value="SYNAPTOSOMAL ASSOCIATED PROTEIN"/>
    <property type="match status" value="1"/>
</dbReference>
<proteinExistence type="inferred from homology"/>
<keyword evidence="4" id="KW-1003">Cell membrane</keyword>
<dbReference type="PANTHER" id="PTHR19305:SF9">
    <property type="entry name" value="SYNAPTOSOMAL-ASSOCIATED PROTEIN 29"/>
    <property type="match status" value="1"/>
</dbReference>
<dbReference type="OrthoDB" id="18679at2759"/>
<gene>
    <name evidence="25" type="ORF">GDO78_007365</name>
</gene>
<evidence type="ECO:0000256" key="11">
    <source>
        <dbReference type="ARBA" id="ARBA00023069"/>
    </source>
</evidence>
<dbReference type="Gene3D" id="1.20.5.110">
    <property type="match status" value="2"/>
</dbReference>
<comment type="similarity">
    <text evidence="2">Belongs to the SNAP-25 family.</text>
</comment>
<evidence type="ECO:0000256" key="20">
    <source>
        <dbReference type="ARBA" id="ARBA00043032"/>
    </source>
</evidence>
<comment type="function">
    <text evidence="15">SNAREs, soluble N-ethylmaleimide-sensitive factor-attachment protein receptors, are essential proteins for fusion of cellular membranes. SNAREs localized on opposing membranes assemble to form a trans-SNARE complex, an extended, parallel four alpha-helical bundle that drives membrane fusion. SNAP29 is a SNARE involved in autophagy through the direct control of autophagosome membrane fusion with the lysososome membrane. Also plays a role in ciliogenesis by regulating membrane fusions.</text>
</comment>
<evidence type="ECO:0000256" key="18">
    <source>
        <dbReference type="ARBA" id="ARBA00041113"/>
    </source>
</evidence>
<keyword evidence="3" id="KW-0813">Transport</keyword>
<evidence type="ECO:0000256" key="2">
    <source>
        <dbReference type="ARBA" id="ARBA00009480"/>
    </source>
</evidence>